<dbReference type="EMBL" id="JACJIA010000008">
    <property type="protein sequence ID" value="MBA8953943.1"/>
    <property type="molecule type" value="Genomic_DNA"/>
</dbReference>
<dbReference type="RefSeq" id="WP_182846105.1">
    <property type="nucleotide sequence ID" value="NZ_BAAALP010000001.1"/>
</dbReference>
<name>A0A7W3LTC7_ACTNM</name>
<organism evidence="1 2">
    <name type="scientific">Actinomadura namibiensis</name>
    <dbReference type="NCBI Taxonomy" id="182080"/>
    <lineage>
        <taxon>Bacteria</taxon>
        <taxon>Bacillati</taxon>
        <taxon>Actinomycetota</taxon>
        <taxon>Actinomycetes</taxon>
        <taxon>Streptosporangiales</taxon>
        <taxon>Thermomonosporaceae</taxon>
        <taxon>Actinomadura</taxon>
    </lineage>
</organism>
<gene>
    <name evidence="1" type="ORF">HNR61_005597</name>
</gene>
<dbReference type="AlphaFoldDB" id="A0A7W3LTC7"/>
<evidence type="ECO:0000313" key="1">
    <source>
        <dbReference type="EMBL" id="MBA8953943.1"/>
    </source>
</evidence>
<protein>
    <submittedName>
        <fullName evidence="1">Uncharacterized protein</fullName>
    </submittedName>
</protein>
<proteinExistence type="predicted"/>
<dbReference type="Proteomes" id="UP000572680">
    <property type="component" value="Unassembled WGS sequence"/>
</dbReference>
<evidence type="ECO:0000313" key="2">
    <source>
        <dbReference type="Proteomes" id="UP000572680"/>
    </source>
</evidence>
<accession>A0A7W3LTC7</accession>
<sequence length="206" mass="21682">MLMEHAAALLGWAASPVEVDVLGCRLWVAARLTEAGQHRLRNGQAAVTDPMTLRFVLATDTDFAAASAPVQIDGALSARRTWHGALTPLGGFVAFGPRVAIVPPAQARSSHLTMLALVEGFGVIAHYPAVDPLASPIPRPCGGHGWSEDGSGGDLQLVHPPDRRATGRGTWVHRLVEEHLFQAVLDARSSSSASVSASAATPRPRL</sequence>
<reference evidence="1 2" key="1">
    <citation type="submission" date="2020-08" db="EMBL/GenBank/DDBJ databases">
        <title>Genomic Encyclopedia of Type Strains, Phase IV (KMG-IV): sequencing the most valuable type-strain genomes for metagenomic binning, comparative biology and taxonomic classification.</title>
        <authorList>
            <person name="Goeker M."/>
        </authorList>
    </citation>
    <scope>NUCLEOTIDE SEQUENCE [LARGE SCALE GENOMIC DNA]</scope>
    <source>
        <strain evidence="1 2">DSM 44197</strain>
    </source>
</reference>
<keyword evidence="2" id="KW-1185">Reference proteome</keyword>
<comment type="caution">
    <text evidence="1">The sequence shown here is derived from an EMBL/GenBank/DDBJ whole genome shotgun (WGS) entry which is preliminary data.</text>
</comment>